<sequence length="163" mass="17930">LTRYLPVPDDISFDLRHHLEVTCGHILCSPLLIPHLHVDATTCAGYLYKVDSRVTSTSTNSSGDTPTKNSKCDKSSSLGVNGALTTSTFFSPSTKRAKMRPPRVNSPNNGSGNGGGFMAALFNRSRRGKRRWFVLDRRRRLLIYYSCHTSKSSNAASLLKPKG</sequence>
<reference evidence="2" key="1">
    <citation type="submission" date="2017-02" db="UniProtKB">
        <authorList>
            <consortium name="WormBaseParasite"/>
        </authorList>
    </citation>
    <scope>IDENTIFICATION</scope>
</reference>
<evidence type="ECO:0000313" key="2">
    <source>
        <dbReference type="WBParaSite" id="HNAJ_0000628301-mRNA-1"/>
    </source>
</evidence>
<dbReference type="AlphaFoldDB" id="A0A0R3TGU2"/>
<organism evidence="2">
    <name type="scientific">Rodentolepis nana</name>
    <name type="common">Dwarf tapeworm</name>
    <name type="synonym">Hymenolepis nana</name>
    <dbReference type="NCBI Taxonomy" id="102285"/>
    <lineage>
        <taxon>Eukaryota</taxon>
        <taxon>Metazoa</taxon>
        <taxon>Spiralia</taxon>
        <taxon>Lophotrochozoa</taxon>
        <taxon>Platyhelminthes</taxon>
        <taxon>Cestoda</taxon>
        <taxon>Eucestoda</taxon>
        <taxon>Cyclophyllidea</taxon>
        <taxon>Hymenolepididae</taxon>
        <taxon>Rodentolepis</taxon>
    </lineage>
</organism>
<protein>
    <submittedName>
        <fullName evidence="2">PH domain-containing protein</fullName>
    </submittedName>
</protein>
<dbReference type="WBParaSite" id="HNAJ_0000628301-mRNA-1">
    <property type="protein sequence ID" value="HNAJ_0000628301-mRNA-1"/>
    <property type="gene ID" value="HNAJ_0000628301"/>
</dbReference>
<accession>A0A0R3TGU2</accession>
<name>A0A0R3TGU2_RODNA</name>
<evidence type="ECO:0000256" key="1">
    <source>
        <dbReference type="SAM" id="MobiDB-lite"/>
    </source>
</evidence>
<feature type="compositionally biased region" description="Polar residues" evidence="1">
    <location>
        <begin position="55"/>
        <end position="94"/>
    </location>
</feature>
<feature type="region of interest" description="Disordered" evidence="1">
    <location>
        <begin position="55"/>
        <end position="112"/>
    </location>
</feature>
<proteinExistence type="predicted"/>